<feature type="compositionally biased region" description="Polar residues" evidence="1">
    <location>
        <begin position="38"/>
        <end position="57"/>
    </location>
</feature>
<evidence type="ECO:0000256" key="1">
    <source>
        <dbReference type="SAM" id="MobiDB-lite"/>
    </source>
</evidence>
<evidence type="ECO:0000313" key="3">
    <source>
        <dbReference type="Proteomes" id="UP000809789"/>
    </source>
</evidence>
<dbReference type="Proteomes" id="UP000809789">
    <property type="component" value="Unassembled WGS sequence"/>
</dbReference>
<organism evidence="2 3">
    <name type="scientific">Elsinoe batatas</name>
    <dbReference type="NCBI Taxonomy" id="2601811"/>
    <lineage>
        <taxon>Eukaryota</taxon>
        <taxon>Fungi</taxon>
        <taxon>Dikarya</taxon>
        <taxon>Ascomycota</taxon>
        <taxon>Pezizomycotina</taxon>
        <taxon>Dothideomycetes</taxon>
        <taxon>Dothideomycetidae</taxon>
        <taxon>Myriangiales</taxon>
        <taxon>Elsinoaceae</taxon>
        <taxon>Elsinoe</taxon>
    </lineage>
</organism>
<protein>
    <submittedName>
        <fullName evidence="2">Uncharacterized protein</fullName>
    </submittedName>
</protein>
<dbReference type="EMBL" id="JAESVG020000006">
    <property type="protein sequence ID" value="KAG8626689.1"/>
    <property type="molecule type" value="Genomic_DNA"/>
</dbReference>
<comment type="caution">
    <text evidence="2">The sequence shown here is derived from an EMBL/GenBank/DDBJ whole genome shotgun (WGS) entry which is preliminary data.</text>
</comment>
<evidence type="ECO:0000313" key="2">
    <source>
        <dbReference type="EMBL" id="KAG8626689.1"/>
    </source>
</evidence>
<keyword evidence="3" id="KW-1185">Reference proteome</keyword>
<feature type="region of interest" description="Disordered" evidence="1">
    <location>
        <begin position="38"/>
        <end position="66"/>
    </location>
</feature>
<proteinExistence type="predicted"/>
<dbReference type="AlphaFoldDB" id="A0A8K0KZ68"/>
<reference evidence="2" key="1">
    <citation type="submission" date="2021-07" db="EMBL/GenBank/DDBJ databases">
        <title>Elsinoe batatas strain:CRI-CJ2 Genome sequencing and assembly.</title>
        <authorList>
            <person name="Huang L."/>
        </authorList>
    </citation>
    <scope>NUCLEOTIDE SEQUENCE</scope>
    <source>
        <strain evidence="2">CRI-CJ2</strain>
    </source>
</reference>
<accession>A0A8K0KZ68</accession>
<name>A0A8K0KZ68_9PEZI</name>
<gene>
    <name evidence="2" type="ORF">KVT40_005634</name>
</gene>
<sequence>MHKPAWTLTRGRISRLLVVVLNLGRSCIVNLTGTGQRRSRSCDITQTGPTVRFNTPGNERWTGGRQ</sequence>
<dbReference type="OrthoDB" id="10397554at2759"/>